<dbReference type="Proteomes" id="UP000070414">
    <property type="component" value="Unassembled WGS sequence"/>
</dbReference>
<reference evidence="1 2" key="1">
    <citation type="journal article" date="2016" name="Sci. Rep.">
        <title>Metabolic traits of an uncultured archaeal lineage -MSBL1- from brine pools of the Red Sea.</title>
        <authorList>
            <person name="Mwirichia R."/>
            <person name="Alam I."/>
            <person name="Rashid M."/>
            <person name="Vinu M."/>
            <person name="Ba-Alawi W."/>
            <person name="Anthony Kamau A."/>
            <person name="Kamanda Ngugi D."/>
            <person name="Goker M."/>
            <person name="Klenk H.P."/>
            <person name="Bajic V."/>
            <person name="Stingl U."/>
        </authorList>
    </citation>
    <scope>NUCLEOTIDE SEQUENCE [LARGE SCALE GENOMIC DNA]</scope>
    <source>
        <strain evidence="1">SCGC-AAA259I14</strain>
    </source>
</reference>
<dbReference type="EMBL" id="LHXS01000017">
    <property type="protein sequence ID" value="KXA97322.1"/>
    <property type="molecule type" value="Genomic_DNA"/>
</dbReference>
<organism evidence="1 2">
    <name type="scientific">candidate division MSBL1 archaeon SCGC-AAA259I14</name>
    <dbReference type="NCBI Taxonomy" id="1698268"/>
    <lineage>
        <taxon>Archaea</taxon>
        <taxon>Methanobacteriati</taxon>
        <taxon>Methanobacteriota</taxon>
        <taxon>candidate division MSBL1</taxon>
    </lineage>
</organism>
<keyword evidence="2" id="KW-1185">Reference proteome</keyword>
<name>A0A133USV9_9EURY</name>
<proteinExistence type="predicted"/>
<evidence type="ECO:0000313" key="1">
    <source>
        <dbReference type="EMBL" id="KXA97322.1"/>
    </source>
</evidence>
<comment type="caution">
    <text evidence="1">The sequence shown here is derived from an EMBL/GenBank/DDBJ whole genome shotgun (WGS) entry which is preliminary data.</text>
</comment>
<protein>
    <submittedName>
        <fullName evidence="1">Uncharacterized protein</fullName>
    </submittedName>
</protein>
<gene>
    <name evidence="1" type="ORF">AKJ38_01475</name>
</gene>
<evidence type="ECO:0000313" key="2">
    <source>
        <dbReference type="Proteomes" id="UP000070414"/>
    </source>
</evidence>
<dbReference type="AlphaFoldDB" id="A0A133USV9"/>
<accession>A0A133USV9</accession>
<sequence length="60" mass="7019">MDFFGTSKNYRNVEDSFWDIETSGIENSERDSKTTKEMKTRSTFIDAGWDLKMSGMLRAR</sequence>